<evidence type="ECO:0000256" key="5">
    <source>
        <dbReference type="ARBA" id="ARBA00022840"/>
    </source>
</evidence>
<proteinExistence type="inferred from homology"/>
<dbReference type="InterPro" id="IPR050079">
    <property type="entry name" value="DEAD_box_RNA_helicase"/>
</dbReference>
<dbReference type="InterPro" id="IPR011545">
    <property type="entry name" value="DEAD/DEAH_box_helicase_dom"/>
</dbReference>
<dbReference type="EMBL" id="QNGE01000100">
    <property type="protein sequence ID" value="KAA3681924.1"/>
    <property type="molecule type" value="Genomic_DNA"/>
</dbReference>
<dbReference type="GO" id="GO:0003676">
    <property type="term" value="F:nucleic acid binding"/>
    <property type="evidence" value="ECO:0007669"/>
    <property type="project" value="InterPro"/>
</dbReference>
<dbReference type="PROSITE" id="PS51195">
    <property type="entry name" value="Q_MOTIF"/>
    <property type="match status" value="1"/>
</dbReference>
<keyword evidence="5 7" id="KW-0067">ATP-binding</keyword>
<dbReference type="PROSITE" id="PS51192">
    <property type="entry name" value="HELICASE_ATP_BIND_1"/>
    <property type="match status" value="1"/>
</dbReference>
<dbReference type="CDD" id="cd18787">
    <property type="entry name" value="SF2_C_DEAD"/>
    <property type="match status" value="1"/>
</dbReference>
<dbReference type="GO" id="GO:0016787">
    <property type="term" value="F:hydrolase activity"/>
    <property type="evidence" value="ECO:0007669"/>
    <property type="project" value="UniProtKB-KW"/>
</dbReference>
<evidence type="ECO:0000256" key="8">
    <source>
        <dbReference type="SAM" id="MobiDB-lite"/>
    </source>
</evidence>
<feature type="domain" description="Helicase ATP-binding" evidence="9">
    <location>
        <begin position="43"/>
        <end position="311"/>
    </location>
</feature>
<feature type="region of interest" description="Disordered" evidence="8">
    <location>
        <begin position="572"/>
        <end position="616"/>
    </location>
</feature>
<keyword evidence="2 7" id="KW-0547">Nucleotide-binding</keyword>
<feature type="domain" description="Helicase C-terminal" evidence="10">
    <location>
        <begin position="372"/>
        <end position="531"/>
    </location>
</feature>
<accession>A0A5J4P215</accession>
<dbReference type="Pfam" id="PF00270">
    <property type="entry name" value="DEAD"/>
    <property type="match status" value="1"/>
</dbReference>
<dbReference type="InterPro" id="IPR014001">
    <property type="entry name" value="Helicase_ATP-bd"/>
</dbReference>
<organism evidence="12 13">
    <name type="scientific">Paragonimus westermani</name>
    <dbReference type="NCBI Taxonomy" id="34504"/>
    <lineage>
        <taxon>Eukaryota</taxon>
        <taxon>Metazoa</taxon>
        <taxon>Spiralia</taxon>
        <taxon>Lophotrochozoa</taxon>
        <taxon>Platyhelminthes</taxon>
        <taxon>Trematoda</taxon>
        <taxon>Digenea</taxon>
        <taxon>Plagiorchiida</taxon>
        <taxon>Troglotremata</taxon>
        <taxon>Troglotrematidae</taxon>
        <taxon>Paragonimus</taxon>
    </lineage>
</organism>
<dbReference type="InterPro" id="IPR001650">
    <property type="entry name" value="Helicase_C-like"/>
</dbReference>
<sequence>MSTEEQCPDLPNRFTELNLIPALCEILREIKWSQPTPIQYAAIPPALEGKDIIGIAETGSGKTGAFLLPIIQLITCPFNYLPMRSKLTVSRRSFSEHWIRAGRPTGFALLLAPTRELAQQLATEACRLGSLSHDQSGGDALRVVRLVGGEDMVEQALQLAWHRHHVIVGNLPLFSTLAVLATPGRLVDHIKQSPTFAQQQLSQIRQLVLDEADRMLNMAFAEDMDLVLDLFQRPLSARQQKKKGRRRNKALPLLEQIAREQQGAPSKPPPHTVNRAGNAKFPHPQTHLYSATMTKDVAKLRRAALSPDAALVSVDQSTGSIALSSQAVAGEQPPTSNDQLPKTGFPCGLAHYCLPMRLVDKPAILDWLLRENVSNGLFAVSGRETSATSQSEPPRTIVFCKRCQETRLVSEFLRQRGHSAVGLTGRLKQAERTQALKEFTTGRARILVATDVASRGLDIPDVELVINYSVPLSEKTYRHRVGRTARAGQSGVAVTMVTRDVAHTFLELEALLAPHFPVTGADITVMPRWPIPLPGPNGKHGMLIRRRLADEAWARAGKIIRAQDEEERRLWNNVEDSDSSESVVEPAYSQSDSFSDEGASNEEAQAPSGDSSVASLNTSGLAGISAARSSWKRMRQDKKLRHEKRRFVRESNRSAATTGWGLHALDVGRYGEDENAQNDVDDEVEHLQFAETLKAKYAKLQDVKGRSKHKAPTLVIR</sequence>
<evidence type="ECO:0000313" key="13">
    <source>
        <dbReference type="Proteomes" id="UP000324629"/>
    </source>
</evidence>
<evidence type="ECO:0000256" key="7">
    <source>
        <dbReference type="RuleBase" id="RU000492"/>
    </source>
</evidence>
<dbReference type="InterPro" id="IPR000629">
    <property type="entry name" value="RNA-helicase_DEAD-box_CS"/>
</dbReference>
<dbReference type="AlphaFoldDB" id="A0A5J4P215"/>
<evidence type="ECO:0000256" key="6">
    <source>
        <dbReference type="PROSITE-ProRule" id="PRU00552"/>
    </source>
</evidence>
<dbReference type="Proteomes" id="UP000324629">
    <property type="component" value="Unassembled WGS sequence"/>
</dbReference>
<evidence type="ECO:0000256" key="4">
    <source>
        <dbReference type="ARBA" id="ARBA00022806"/>
    </source>
</evidence>
<name>A0A5J4P215_9TREM</name>
<dbReference type="PROSITE" id="PS51194">
    <property type="entry name" value="HELICASE_CTER"/>
    <property type="match status" value="1"/>
</dbReference>
<evidence type="ECO:0000259" key="9">
    <source>
        <dbReference type="PROSITE" id="PS51192"/>
    </source>
</evidence>
<dbReference type="Gene3D" id="3.40.50.300">
    <property type="entry name" value="P-loop containing nucleotide triphosphate hydrolases"/>
    <property type="match status" value="2"/>
</dbReference>
<reference evidence="12 13" key="1">
    <citation type="journal article" date="2019" name="Gigascience">
        <title>Whole-genome sequence of the oriental lung fluke Paragonimus westermani.</title>
        <authorList>
            <person name="Oey H."/>
            <person name="Zakrzewski M."/>
            <person name="Narain K."/>
            <person name="Devi K.R."/>
            <person name="Agatsuma T."/>
            <person name="Nawaratna S."/>
            <person name="Gobert G.N."/>
            <person name="Jones M.K."/>
            <person name="Ragan M.A."/>
            <person name="McManus D.P."/>
            <person name="Krause L."/>
        </authorList>
    </citation>
    <scope>NUCLEOTIDE SEQUENCE [LARGE SCALE GENOMIC DNA]</scope>
    <source>
        <strain evidence="12 13">IND2009</strain>
    </source>
</reference>
<evidence type="ECO:0000256" key="2">
    <source>
        <dbReference type="ARBA" id="ARBA00022741"/>
    </source>
</evidence>
<keyword evidence="3 7" id="KW-0378">Hydrolase</keyword>
<protein>
    <recommendedName>
        <fullName evidence="1">RNA helicase</fullName>
        <ecNumber evidence="1">3.6.4.13</ecNumber>
    </recommendedName>
</protein>
<feature type="domain" description="DEAD-box RNA helicase Q" evidence="11">
    <location>
        <begin position="12"/>
        <end position="40"/>
    </location>
</feature>
<dbReference type="PANTHER" id="PTHR47959">
    <property type="entry name" value="ATP-DEPENDENT RNA HELICASE RHLE-RELATED"/>
    <property type="match status" value="1"/>
</dbReference>
<dbReference type="PROSITE" id="PS00039">
    <property type="entry name" value="DEAD_ATP_HELICASE"/>
    <property type="match status" value="1"/>
</dbReference>
<evidence type="ECO:0000313" key="12">
    <source>
        <dbReference type="EMBL" id="KAA3681924.1"/>
    </source>
</evidence>
<feature type="region of interest" description="Disordered" evidence="8">
    <location>
        <begin position="259"/>
        <end position="284"/>
    </location>
</feature>
<feature type="short sequence motif" description="Q motif" evidence="6">
    <location>
        <begin position="12"/>
        <end position="40"/>
    </location>
</feature>
<dbReference type="GO" id="GO:0003724">
    <property type="term" value="F:RNA helicase activity"/>
    <property type="evidence" value="ECO:0007669"/>
    <property type="project" value="UniProtKB-EC"/>
</dbReference>
<dbReference type="InterPro" id="IPR027417">
    <property type="entry name" value="P-loop_NTPase"/>
</dbReference>
<dbReference type="EC" id="3.6.4.13" evidence="1"/>
<dbReference type="InterPro" id="IPR014014">
    <property type="entry name" value="RNA_helicase_DEAD_Q_motif"/>
</dbReference>
<evidence type="ECO:0000256" key="1">
    <source>
        <dbReference type="ARBA" id="ARBA00012552"/>
    </source>
</evidence>
<keyword evidence="4 7" id="KW-0347">Helicase</keyword>
<keyword evidence="13" id="KW-1185">Reference proteome</keyword>
<comment type="similarity">
    <text evidence="7">Belongs to the DEAD box helicase family.</text>
</comment>
<dbReference type="PANTHER" id="PTHR47959:SF24">
    <property type="entry name" value="ATP-DEPENDENT RNA HELICASE"/>
    <property type="match status" value="1"/>
</dbReference>
<evidence type="ECO:0000259" key="10">
    <source>
        <dbReference type="PROSITE" id="PS51194"/>
    </source>
</evidence>
<dbReference type="SMART" id="SM00490">
    <property type="entry name" value="HELICc"/>
    <property type="match status" value="1"/>
</dbReference>
<dbReference type="SUPFAM" id="SSF52540">
    <property type="entry name" value="P-loop containing nucleoside triphosphate hydrolases"/>
    <property type="match status" value="1"/>
</dbReference>
<dbReference type="SMART" id="SM00487">
    <property type="entry name" value="DEXDc"/>
    <property type="match status" value="1"/>
</dbReference>
<dbReference type="GO" id="GO:0005829">
    <property type="term" value="C:cytosol"/>
    <property type="evidence" value="ECO:0007669"/>
    <property type="project" value="TreeGrafter"/>
</dbReference>
<evidence type="ECO:0000259" key="11">
    <source>
        <dbReference type="PROSITE" id="PS51195"/>
    </source>
</evidence>
<dbReference type="GO" id="GO:0005524">
    <property type="term" value="F:ATP binding"/>
    <property type="evidence" value="ECO:0007669"/>
    <property type="project" value="UniProtKB-KW"/>
</dbReference>
<evidence type="ECO:0000256" key="3">
    <source>
        <dbReference type="ARBA" id="ARBA00022801"/>
    </source>
</evidence>
<comment type="caution">
    <text evidence="12">The sequence shown here is derived from an EMBL/GenBank/DDBJ whole genome shotgun (WGS) entry which is preliminary data.</text>
</comment>
<dbReference type="Pfam" id="PF00271">
    <property type="entry name" value="Helicase_C"/>
    <property type="match status" value="1"/>
</dbReference>
<gene>
    <name evidence="12" type="ORF">DEA37_0014872</name>
</gene>